<dbReference type="Pfam" id="PF00753">
    <property type="entry name" value="Lactamase_B"/>
    <property type="match status" value="1"/>
</dbReference>
<evidence type="ECO:0000259" key="2">
    <source>
        <dbReference type="SMART" id="SM00849"/>
    </source>
</evidence>
<dbReference type="InterPro" id="IPR036866">
    <property type="entry name" value="RibonucZ/Hydroxyglut_hydro"/>
</dbReference>
<dbReference type="EMBL" id="JADJMH010000002">
    <property type="protein sequence ID" value="MBK7674017.1"/>
    <property type="molecule type" value="Genomic_DNA"/>
</dbReference>
<dbReference type="AlphaFoldDB" id="A0A935UEX3"/>
<organism evidence="3 4">
    <name type="scientific">Candidatus Accumulibacter proximus</name>
    <dbReference type="NCBI Taxonomy" id="2954385"/>
    <lineage>
        <taxon>Bacteria</taxon>
        <taxon>Pseudomonadati</taxon>
        <taxon>Pseudomonadota</taxon>
        <taxon>Betaproteobacteria</taxon>
        <taxon>Candidatus Accumulibacter</taxon>
    </lineage>
</organism>
<keyword evidence="1" id="KW-0472">Membrane</keyword>
<dbReference type="Proteomes" id="UP000697998">
    <property type="component" value="Unassembled WGS sequence"/>
</dbReference>
<feature type="domain" description="Metallo-beta-lactamase" evidence="2">
    <location>
        <begin position="99"/>
        <end position="298"/>
    </location>
</feature>
<feature type="transmembrane region" description="Helical" evidence="1">
    <location>
        <begin position="66"/>
        <end position="84"/>
    </location>
</feature>
<gene>
    <name evidence="3" type="ORF">IPJ27_04190</name>
</gene>
<name>A0A935UEX3_9PROT</name>
<accession>A0A935UEX3</accession>
<keyword evidence="1" id="KW-1133">Transmembrane helix</keyword>
<dbReference type="InterPro" id="IPR001279">
    <property type="entry name" value="Metallo-B-lactamas"/>
</dbReference>
<protein>
    <submittedName>
        <fullName evidence="3">MBL fold metallo-hydrolase</fullName>
    </submittedName>
</protein>
<dbReference type="SMART" id="SM00849">
    <property type="entry name" value="Lactamase_B"/>
    <property type="match status" value="1"/>
</dbReference>
<proteinExistence type="predicted"/>
<evidence type="ECO:0000313" key="4">
    <source>
        <dbReference type="Proteomes" id="UP000697998"/>
    </source>
</evidence>
<comment type="caution">
    <text evidence="3">The sequence shown here is derived from an EMBL/GenBank/DDBJ whole genome shotgun (WGS) entry which is preliminary data.</text>
</comment>
<evidence type="ECO:0000256" key="1">
    <source>
        <dbReference type="SAM" id="Phobius"/>
    </source>
</evidence>
<keyword evidence="1" id="KW-0812">Transmembrane</keyword>
<dbReference type="Gene3D" id="3.60.15.10">
    <property type="entry name" value="Ribonuclease Z/Hydroxyacylglutathione hydrolase-like"/>
    <property type="match status" value="1"/>
</dbReference>
<sequence>MATRSACKRRSAAERFPEQVLPSQTPPCRRHVGSPLLTWLRVLRHTTGVLCSCPRHSRTREPVAKVPGSLLALVLFLIAGAATAETAREIQVVQIRLSMSNAYLVNGSSRPVLVDSGSRNDLPRLGEALAREGVRVQDLAAVILTHGHADHAGLAAEIRRRSGALVIAGRGDRSMMNTGANDPVTPTSFAARMILLLPLDDRYEPFQADVEVDDELDLAAFGLPGRVRTMPGHTPGSLVVLLDDGRAFVGDMILGGWLNGAVLPQRPNEHYFHMDVARNGANRAALARQPIRQYLLGHGGPVSRESVRAAFRLDGDSGGEAAVAAPLNPAINARGQAVAND</sequence>
<dbReference type="PANTHER" id="PTHR42951:SF17">
    <property type="entry name" value="METALLO-BETA-LACTAMASE DOMAIN-CONTAINING PROTEIN"/>
    <property type="match status" value="1"/>
</dbReference>
<dbReference type="InterPro" id="IPR050855">
    <property type="entry name" value="NDM-1-like"/>
</dbReference>
<dbReference type="SUPFAM" id="SSF56281">
    <property type="entry name" value="Metallo-hydrolase/oxidoreductase"/>
    <property type="match status" value="1"/>
</dbReference>
<evidence type="ECO:0000313" key="3">
    <source>
        <dbReference type="EMBL" id="MBK7674017.1"/>
    </source>
</evidence>
<dbReference type="PANTHER" id="PTHR42951">
    <property type="entry name" value="METALLO-BETA-LACTAMASE DOMAIN-CONTAINING"/>
    <property type="match status" value="1"/>
</dbReference>
<reference evidence="3 4" key="1">
    <citation type="submission" date="2020-10" db="EMBL/GenBank/DDBJ databases">
        <title>Connecting structure to function with the recovery of over 1000 high-quality activated sludge metagenome-assembled genomes encoding full-length rRNA genes using long-read sequencing.</title>
        <authorList>
            <person name="Singleton C.M."/>
            <person name="Petriglieri F."/>
            <person name="Kristensen J.M."/>
            <person name="Kirkegaard R.H."/>
            <person name="Michaelsen T.Y."/>
            <person name="Andersen M.H."/>
            <person name="Karst S.M."/>
            <person name="Dueholm M.S."/>
            <person name="Nielsen P.H."/>
            <person name="Albertsen M."/>
        </authorList>
    </citation>
    <scope>NUCLEOTIDE SEQUENCE [LARGE SCALE GENOMIC DNA]</scope>
    <source>
        <strain evidence="3">EsbW_18-Q3-R4-48_BATAC.285</strain>
    </source>
</reference>